<dbReference type="OrthoDB" id="5554389at2759"/>
<protein>
    <submittedName>
        <fullName evidence="1">Uncharacterized protein</fullName>
    </submittedName>
</protein>
<organism evidence="1 2">
    <name type="scientific">Smittium culicis</name>
    <dbReference type="NCBI Taxonomy" id="133412"/>
    <lineage>
        <taxon>Eukaryota</taxon>
        <taxon>Fungi</taxon>
        <taxon>Fungi incertae sedis</taxon>
        <taxon>Zoopagomycota</taxon>
        <taxon>Kickxellomycotina</taxon>
        <taxon>Harpellomycetes</taxon>
        <taxon>Harpellales</taxon>
        <taxon>Legeriomycetaceae</taxon>
        <taxon>Smittium</taxon>
    </lineage>
</organism>
<reference evidence="2" key="1">
    <citation type="submission" date="2017-01" db="EMBL/GenBank/DDBJ databases">
        <authorList>
            <person name="Wang Y."/>
            <person name="White M."/>
            <person name="Kvist S."/>
            <person name="Moncalvo J.-M."/>
        </authorList>
    </citation>
    <scope>NUCLEOTIDE SEQUENCE [LARGE SCALE GENOMIC DNA]</scope>
    <source>
        <strain evidence="2">ID-206-W2</strain>
    </source>
</reference>
<dbReference type="Proteomes" id="UP000187429">
    <property type="component" value="Unassembled WGS sequence"/>
</dbReference>
<dbReference type="AlphaFoldDB" id="A0A1R1X4C7"/>
<evidence type="ECO:0000313" key="2">
    <source>
        <dbReference type="Proteomes" id="UP000187429"/>
    </source>
</evidence>
<name>A0A1R1X4C7_9FUNG</name>
<keyword evidence="2" id="KW-1185">Reference proteome</keyword>
<sequence>MEVGCVWAQFKGDHIDALEVLFTALNDMSYIRQDDHRAGTSYMILNNKKDANDQIATLSAYNDKSIDLYQTVKIEEDITVVNIQNFRHVGIEPMVKLISKKLGPWCKIKDISAWSRFDNNQCSSGD</sequence>
<gene>
    <name evidence="1" type="ORF">AYI69_g10649</name>
</gene>
<accession>A0A1R1X4C7</accession>
<evidence type="ECO:0000313" key="1">
    <source>
        <dbReference type="EMBL" id="OMJ09460.1"/>
    </source>
</evidence>
<proteinExistence type="predicted"/>
<dbReference type="EMBL" id="LSSM01007038">
    <property type="protein sequence ID" value="OMJ09460.1"/>
    <property type="molecule type" value="Genomic_DNA"/>
</dbReference>
<comment type="caution">
    <text evidence="1">The sequence shown here is derived from an EMBL/GenBank/DDBJ whole genome shotgun (WGS) entry which is preliminary data.</text>
</comment>